<dbReference type="AlphaFoldDB" id="A0A1F4ZEW6"/>
<comment type="caution">
    <text evidence="11">The sequence shown here is derived from an EMBL/GenBank/DDBJ whole genome shotgun (WGS) entry which is preliminary data.</text>
</comment>
<sequence length="380" mass="43416">MTTGKILKYYLLWQLAILVITALSAFVLPLRQNYLGVGIQTYQSNPLLYSRANFDGNHYLSIAKNGYGYAQQAFFPMYPNLIKKLSAFINSPVIAGLLISNISFLIALVFLNKLLLLDNTKEVSRWTILLLLIFPTSFFFGAVYTEGLFFLLLISSFYFARTGKWWLAGLCGGLAAYTKFIGIFIFPALLVEWWLVHQDIKNLKSSIWRKKIKNLIPIFIIPMGLVVYMLFLNRTVSDPIAFFHAQKLFGQARSEKIILLYQVFWRYAKMIATVDRSNPIYLNVLLETFTGIIFLTTSIYSFLKHRLSYSLFNFATYIVPTLTGNFVSLPRYVLICFPSFIILAQAISKTGIKTRKILLLSSAIIFSLFLGLFARGNWVA</sequence>
<dbReference type="GO" id="GO:0000009">
    <property type="term" value="F:alpha-1,6-mannosyltransferase activity"/>
    <property type="evidence" value="ECO:0007669"/>
    <property type="project" value="InterPro"/>
</dbReference>
<evidence type="ECO:0000256" key="4">
    <source>
        <dbReference type="ARBA" id="ARBA00022676"/>
    </source>
</evidence>
<feature type="transmembrane region" description="Helical" evidence="10">
    <location>
        <begin position="329"/>
        <end position="348"/>
    </location>
</feature>
<comment type="subcellular location">
    <subcellularLocation>
        <location evidence="1">Endoplasmic reticulum membrane</location>
        <topology evidence="1">Multi-pass membrane protein</topology>
    </subcellularLocation>
</comment>
<dbReference type="PANTHER" id="PTHR12468:SF2">
    <property type="entry name" value="GPI MANNOSYLTRANSFERASE 2"/>
    <property type="match status" value="1"/>
</dbReference>
<feature type="transmembrane region" description="Helical" evidence="10">
    <location>
        <begin position="165"/>
        <end position="191"/>
    </location>
</feature>
<evidence type="ECO:0000256" key="7">
    <source>
        <dbReference type="ARBA" id="ARBA00022824"/>
    </source>
</evidence>
<dbReference type="GO" id="GO:0031501">
    <property type="term" value="C:mannosyltransferase complex"/>
    <property type="evidence" value="ECO:0007669"/>
    <property type="project" value="TreeGrafter"/>
</dbReference>
<evidence type="ECO:0000256" key="8">
    <source>
        <dbReference type="ARBA" id="ARBA00022989"/>
    </source>
</evidence>
<feature type="transmembrane region" description="Helical" evidence="10">
    <location>
        <begin position="357"/>
        <end position="374"/>
    </location>
</feature>
<dbReference type="Proteomes" id="UP000177080">
    <property type="component" value="Unassembled WGS sequence"/>
</dbReference>
<organism evidence="11 12">
    <name type="scientific">Candidatus Amesbacteria bacterium RIFCSPLOWO2_01_FULL_48_25</name>
    <dbReference type="NCBI Taxonomy" id="1797259"/>
    <lineage>
        <taxon>Bacteria</taxon>
        <taxon>Candidatus Amesiibacteriota</taxon>
    </lineage>
</organism>
<keyword evidence="6 10" id="KW-0812">Transmembrane</keyword>
<feature type="transmembrane region" description="Helical" evidence="10">
    <location>
        <begin position="128"/>
        <end position="159"/>
    </location>
</feature>
<evidence type="ECO:0000256" key="6">
    <source>
        <dbReference type="ARBA" id="ARBA00022692"/>
    </source>
</evidence>
<evidence type="ECO:0000256" key="1">
    <source>
        <dbReference type="ARBA" id="ARBA00004477"/>
    </source>
</evidence>
<evidence type="ECO:0000256" key="3">
    <source>
        <dbReference type="ARBA" id="ARBA00022502"/>
    </source>
</evidence>
<name>A0A1F4ZEW6_9BACT</name>
<reference evidence="11 12" key="1">
    <citation type="journal article" date="2016" name="Nat. Commun.">
        <title>Thousands of microbial genomes shed light on interconnected biogeochemical processes in an aquifer system.</title>
        <authorList>
            <person name="Anantharaman K."/>
            <person name="Brown C.T."/>
            <person name="Hug L.A."/>
            <person name="Sharon I."/>
            <person name="Castelle C.J."/>
            <person name="Probst A.J."/>
            <person name="Thomas B.C."/>
            <person name="Singh A."/>
            <person name="Wilkins M.J."/>
            <person name="Karaoz U."/>
            <person name="Brodie E.L."/>
            <person name="Williams K.H."/>
            <person name="Hubbard S.S."/>
            <person name="Banfield J.F."/>
        </authorList>
    </citation>
    <scope>NUCLEOTIDE SEQUENCE [LARGE SCALE GENOMIC DNA]</scope>
</reference>
<evidence type="ECO:0000256" key="5">
    <source>
        <dbReference type="ARBA" id="ARBA00022679"/>
    </source>
</evidence>
<dbReference type="Pfam" id="PF04188">
    <property type="entry name" value="Mannosyl_trans2"/>
    <property type="match status" value="1"/>
</dbReference>
<dbReference type="EMBL" id="MEXN01000003">
    <property type="protein sequence ID" value="OGD04004.1"/>
    <property type="molecule type" value="Genomic_DNA"/>
</dbReference>
<keyword evidence="4" id="KW-0328">Glycosyltransferase</keyword>
<evidence type="ECO:0000313" key="11">
    <source>
        <dbReference type="EMBL" id="OGD04004.1"/>
    </source>
</evidence>
<feature type="transmembrane region" description="Helical" evidence="10">
    <location>
        <begin position="212"/>
        <end position="231"/>
    </location>
</feature>
<keyword evidence="8 10" id="KW-1133">Transmembrane helix</keyword>
<accession>A0A1F4ZEW6</accession>
<keyword evidence="7" id="KW-0256">Endoplasmic reticulum</keyword>
<comment type="pathway">
    <text evidence="2">Glycolipid biosynthesis; glycosylphosphatidylinositol-anchor biosynthesis.</text>
</comment>
<dbReference type="InterPro" id="IPR007315">
    <property type="entry name" value="PIG-V/Gpi18"/>
</dbReference>
<keyword evidence="9 10" id="KW-0472">Membrane</keyword>
<feature type="transmembrane region" description="Helical" evidence="10">
    <location>
        <begin position="280"/>
        <end position="300"/>
    </location>
</feature>
<feature type="transmembrane region" description="Helical" evidence="10">
    <location>
        <begin position="9"/>
        <end position="28"/>
    </location>
</feature>
<keyword evidence="5" id="KW-0808">Transferase</keyword>
<dbReference type="GO" id="GO:0004376">
    <property type="term" value="F:GPI mannosyltransferase activity"/>
    <property type="evidence" value="ECO:0007669"/>
    <property type="project" value="InterPro"/>
</dbReference>
<evidence type="ECO:0008006" key="13">
    <source>
        <dbReference type="Google" id="ProtNLM"/>
    </source>
</evidence>
<evidence type="ECO:0000313" key="12">
    <source>
        <dbReference type="Proteomes" id="UP000177080"/>
    </source>
</evidence>
<dbReference type="GO" id="GO:0006506">
    <property type="term" value="P:GPI anchor biosynthetic process"/>
    <property type="evidence" value="ECO:0007669"/>
    <property type="project" value="UniProtKB-UniPathway"/>
</dbReference>
<feature type="transmembrane region" description="Helical" evidence="10">
    <location>
        <begin position="93"/>
        <end position="116"/>
    </location>
</feature>
<dbReference type="UniPathway" id="UPA00196"/>
<evidence type="ECO:0000256" key="9">
    <source>
        <dbReference type="ARBA" id="ARBA00023136"/>
    </source>
</evidence>
<dbReference type="STRING" id="1797259.A2989_01240"/>
<evidence type="ECO:0000256" key="10">
    <source>
        <dbReference type="SAM" id="Phobius"/>
    </source>
</evidence>
<protein>
    <recommendedName>
        <fullName evidence="13">Glycosyltransferase RgtA/B/C/D-like domain-containing protein</fullName>
    </recommendedName>
</protein>
<dbReference type="GO" id="GO:0016020">
    <property type="term" value="C:membrane"/>
    <property type="evidence" value="ECO:0007669"/>
    <property type="project" value="GOC"/>
</dbReference>
<dbReference type="PANTHER" id="PTHR12468">
    <property type="entry name" value="GPI MANNOSYLTRANSFERASE 2"/>
    <property type="match status" value="1"/>
</dbReference>
<proteinExistence type="predicted"/>
<gene>
    <name evidence="11" type="ORF">A2989_01240</name>
</gene>
<keyword evidence="3" id="KW-0337">GPI-anchor biosynthesis</keyword>
<evidence type="ECO:0000256" key="2">
    <source>
        <dbReference type="ARBA" id="ARBA00004687"/>
    </source>
</evidence>